<sequence length="141" mass="16342">MRKLSLDLGTRTCGFAITDSDCILATGLDNYRFEENNFSKVVEQVKFYIEKYKDIDTLVLGHPLRSNNTKSERTLMVEEFKIILENEFKLPVVLVNEHSSTKAAEDILIQVGYTRKKRKGVKDKLAAQLILEDYLNYYLKK</sequence>
<feature type="domain" description="YqgF/RNase H-like" evidence="6">
    <location>
        <begin position="1"/>
        <end position="104"/>
    </location>
</feature>
<dbReference type="PANTHER" id="PTHR33317">
    <property type="entry name" value="POLYNUCLEOTIDYL TRANSFERASE, RIBONUCLEASE H-LIKE SUPERFAMILY PROTEIN"/>
    <property type="match status" value="1"/>
</dbReference>
<dbReference type="CDD" id="cd16964">
    <property type="entry name" value="YqgF"/>
    <property type="match status" value="1"/>
</dbReference>
<reference evidence="7 8" key="1">
    <citation type="submission" date="2020-04" db="EMBL/GenBank/DDBJ databases">
        <title>Novel Mycoplasma species detected in Phocoena phocoena (harbor porpoise) from the USA.</title>
        <authorList>
            <person name="Volokhov D.V."/>
        </authorList>
    </citation>
    <scope>NUCLEOTIDE SEQUENCE [LARGE SCALE GENOMIC DNA]</scope>
    <source>
        <strain evidence="7 8">Phocoena C-264-GEN</strain>
    </source>
</reference>
<dbReference type="SUPFAM" id="SSF53098">
    <property type="entry name" value="Ribonuclease H-like"/>
    <property type="match status" value="1"/>
</dbReference>
<dbReference type="GO" id="GO:0000967">
    <property type="term" value="P:rRNA 5'-end processing"/>
    <property type="evidence" value="ECO:0007669"/>
    <property type="project" value="UniProtKB-UniRule"/>
</dbReference>
<name>A0A858U4Q0_9MOLU</name>
<dbReference type="InterPro" id="IPR005227">
    <property type="entry name" value="YqgF"/>
</dbReference>
<dbReference type="Gene3D" id="3.30.420.140">
    <property type="entry name" value="YqgF/RNase H-like domain"/>
    <property type="match status" value="1"/>
</dbReference>
<dbReference type="NCBIfam" id="TIGR00250">
    <property type="entry name" value="RNAse_H_YqgF"/>
    <property type="match status" value="1"/>
</dbReference>
<organism evidence="7 8">
    <name type="scientific">Mycoplasma phocoenae</name>
    <dbReference type="NCBI Taxonomy" id="754517"/>
    <lineage>
        <taxon>Bacteria</taxon>
        <taxon>Bacillati</taxon>
        <taxon>Mycoplasmatota</taxon>
        <taxon>Mollicutes</taxon>
        <taxon>Mycoplasmataceae</taxon>
        <taxon>Mycoplasma</taxon>
    </lineage>
</organism>
<dbReference type="InterPro" id="IPR012337">
    <property type="entry name" value="RNaseH-like_sf"/>
</dbReference>
<proteinExistence type="inferred from homology"/>
<dbReference type="EMBL" id="CP051481">
    <property type="protein sequence ID" value="QJG67021.1"/>
    <property type="molecule type" value="Genomic_DNA"/>
</dbReference>
<dbReference type="InterPro" id="IPR037027">
    <property type="entry name" value="YqgF/RNaseH-like_dom_sf"/>
</dbReference>
<evidence type="ECO:0000256" key="2">
    <source>
        <dbReference type="ARBA" id="ARBA00022517"/>
    </source>
</evidence>
<comment type="subcellular location">
    <subcellularLocation>
        <location evidence="5">Cytoplasm</location>
    </subcellularLocation>
</comment>
<dbReference type="PANTHER" id="PTHR33317:SF4">
    <property type="entry name" value="POLYNUCLEOTIDYL TRANSFERASE, RIBONUCLEASE H-LIKE SUPERFAMILY PROTEIN"/>
    <property type="match status" value="1"/>
</dbReference>
<dbReference type="RefSeq" id="WP_169605072.1">
    <property type="nucleotide sequence ID" value="NZ_CP051481.1"/>
</dbReference>
<comment type="similarity">
    <text evidence="5">Belongs to the YqgF HJR family.</text>
</comment>
<keyword evidence="4 5" id="KW-0378">Hydrolase</keyword>
<evidence type="ECO:0000259" key="6">
    <source>
        <dbReference type="SMART" id="SM00732"/>
    </source>
</evidence>
<dbReference type="Pfam" id="PF03652">
    <property type="entry name" value="RuvX"/>
    <property type="match status" value="1"/>
</dbReference>
<gene>
    <name evidence="7" type="primary">ruvX</name>
    <name evidence="7" type="ORF">HGG69_01660</name>
</gene>
<dbReference type="InterPro" id="IPR006641">
    <property type="entry name" value="YqgF/RNaseH-like_dom"/>
</dbReference>
<evidence type="ECO:0000256" key="5">
    <source>
        <dbReference type="HAMAP-Rule" id="MF_00651"/>
    </source>
</evidence>
<keyword evidence="3 5" id="KW-0540">Nuclease</keyword>
<dbReference type="AlphaFoldDB" id="A0A858U4Q0"/>
<evidence type="ECO:0000313" key="7">
    <source>
        <dbReference type="EMBL" id="QJG67021.1"/>
    </source>
</evidence>
<comment type="function">
    <text evidence="5">Could be a nuclease involved in processing of the 5'-end of pre-16S rRNA.</text>
</comment>
<protein>
    <recommendedName>
        <fullName evidence="5">Putative pre-16S rRNA nuclease</fullName>
        <ecNumber evidence="5">3.1.-.-</ecNumber>
    </recommendedName>
</protein>
<keyword evidence="2 5" id="KW-0690">Ribosome biogenesis</keyword>
<evidence type="ECO:0000313" key="8">
    <source>
        <dbReference type="Proteomes" id="UP000501060"/>
    </source>
</evidence>
<dbReference type="GO" id="GO:0016788">
    <property type="term" value="F:hydrolase activity, acting on ester bonds"/>
    <property type="evidence" value="ECO:0007669"/>
    <property type="project" value="UniProtKB-UniRule"/>
</dbReference>
<dbReference type="SMART" id="SM00732">
    <property type="entry name" value="YqgFc"/>
    <property type="match status" value="1"/>
</dbReference>
<keyword evidence="1 5" id="KW-0963">Cytoplasm</keyword>
<dbReference type="HAMAP" id="MF_00651">
    <property type="entry name" value="Nuclease_YqgF"/>
    <property type="match status" value="1"/>
</dbReference>
<evidence type="ECO:0000256" key="4">
    <source>
        <dbReference type="ARBA" id="ARBA00022801"/>
    </source>
</evidence>
<evidence type="ECO:0000256" key="3">
    <source>
        <dbReference type="ARBA" id="ARBA00022722"/>
    </source>
</evidence>
<dbReference type="EC" id="3.1.-.-" evidence="5"/>
<dbReference type="Proteomes" id="UP000501060">
    <property type="component" value="Chromosome"/>
</dbReference>
<dbReference type="GO" id="GO:0004518">
    <property type="term" value="F:nuclease activity"/>
    <property type="evidence" value="ECO:0007669"/>
    <property type="project" value="UniProtKB-KW"/>
</dbReference>
<evidence type="ECO:0000256" key="1">
    <source>
        <dbReference type="ARBA" id="ARBA00022490"/>
    </source>
</evidence>
<dbReference type="GO" id="GO:0005829">
    <property type="term" value="C:cytosol"/>
    <property type="evidence" value="ECO:0007669"/>
    <property type="project" value="TreeGrafter"/>
</dbReference>
<dbReference type="KEGG" id="mphe:HGG69_01660"/>
<keyword evidence="8" id="KW-1185">Reference proteome</keyword>
<accession>A0A858U4Q0</accession>